<dbReference type="RefSeq" id="XP_008880247.1">
    <property type="nucleotide sequence ID" value="XM_008882025.1"/>
</dbReference>
<evidence type="ECO:0000313" key="2">
    <source>
        <dbReference type="EMBL" id="ETV91120.1"/>
    </source>
</evidence>
<sequence>MMTWPKYGSDGNSGHVSPRHVTEMLRPASPNDVGEGHPISVRANDALLHLPASVHHQHHSRRLRLLSFVAVGVCAAVALACILFFPRLSTVAAELSDKNKDGSSCSLDKVGFHGTTPAGTPFYFARAAVPSSSASSSSFPLLVHFSHSDPPPELLSCTGTIDASTLSRNPRALNRDAHVLYLRQDASSSYDMHAFLTNTLRTANVTAKREIIILGDDSSVFYVAFQVHTANFRVAQLASTKSTFLNVAGVAFSPPASTLWPSKRSSTKAALGRLLDAGVRVVISVQMDNETTANTTSGHYYTSMVWSRSISWDGEAGFAKLTPANDTSVVATLDAGDGVFRLRQNRNFAVAYQLPRPMNPHTLLDLVRQPHARLVHDA</sequence>
<keyword evidence="1" id="KW-1133">Transmembrane helix</keyword>
<organism evidence="2">
    <name type="scientific">Aphanomyces invadans</name>
    <dbReference type="NCBI Taxonomy" id="157072"/>
    <lineage>
        <taxon>Eukaryota</taxon>
        <taxon>Sar</taxon>
        <taxon>Stramenopiles</taxon>
        <taxon>Oomycota</taxon>
        <taxon>Saprolegniomycetes</taxon>
        <taxon>Saprolegniales</taxon>
        <taxon>Verrucalvaceae</taxon>
        <taxon>Aphanomyces</taxon>
    </lineage>
</organism>
<dbReference type="AlphaFoldDB" id="A0A024TAE0"/>
<accession>A0A024TAE0</accession>
<evidence type="ECO:0000256" key="1">
    <source>
        <dbReference type="SAM" id="Phobius"/>
    </source>
</evidence>
<dbReference type="GeneID" id="20091265"/>
<keyword evidence="1" id="KW-0812">Transmembrane</keyword>
<keyword evidence="1" id="KW-0472">Membrane</keyword>
<dbReference type="EMBL" id="KI914014">
    <property type="protein sequence ID" value="ETV91120.1"/>
    <property type="molecule type" value="Genomic_DNA"/>
</dbReference>
<gene>
    <name evidence="2" type="ORF">H310_14215</name>
</gene>
<protein>
    <submittedName>
        <fullName evidence="2">Uncharacterized protein</fullName>
    </submittedName>
</protein>
<reference evidence="2" key="1">
    <citation type="submission" date="2013-12" db="EMBL/GenBank/DDBJ databases">
        <title>The Genome Sequence of Aphanomyces invadans NJM9701.</title>
        <authorList>
            <consortium name="The Broad Institute Genomics Platform"/>
            <person name="Russ C."/>
            <person name="Tyler B."/>
            <person name="van West P."/>
            <person name="Dieguez-Uribeondo J."/>
            <person name="Young S.K."/>
            <person name="Zeng Q."/>
            <person name="Gargeya S."/>
            <person name="Fitzgerald M."/>
            <person name="Abouelleil A."/>
            <person name="Alvarado L."/>
            <person name="Chapman S.B."/>
            <person name="Gainer-Dewar J."/>
            <person name="Goldberg J."/>
            <person name="Griggs A."/>
            <person name="Gujja S."/>
            <person name="Hansen M."/>
            <person name="Howarth C."/>
            <person name="Imamovic A."/>
            <person name="Ireland A."/>
            <person name="Larimer J."/>
            <person name="McCowan C."/>
            <person name="Murphy C."/>
            <person name="Pearson M."/>
            <person name="Poon T.W."/>
            <person name="Priest M."/>
            <person name="Roberts A."/>
            <person name="Saif S."/>
            <person name="Shea T."/>
            <person name="Sykes S."/>
            <person name="Wortman J."/>
            <person name="Nusbaum C."/>
            <person name="Birren B."/>
        </authorList>
    </citation>
    <scope>NUCLEOTIDE SEQUENCE [LARGE SCALE GENOMIC DNA]</scope>
    <source>
        <strain evidence="2">NJM9701</strain>
    </source>
</reference>
<dbReference type="VEuPathDB" id="FungiDB:H310_14215"/>
<proteinExistence type="predicted"/>
<name>A0A024TAE0_9STRA</name>
<dbReference type="OrthoDB" id="10551668at2759"/>
<feature type="transmembrane region" description="Helical" evidence="1">
    <location>
        <begin position="65"/>
        <end position="85"/>
    </location>
</feature>